<gene>
    <name evidence="2" type="ORF">DSTB1V02_LOCUS15395</name>
</gene>
<dbReference type="AlphaFoldDB" id="A0A7R9AK53"/>
<feature type="non-terminal residue" evidence="2">
    <location>
        <position position="1"/>
    </location>
</feature>
<dbReference type="EMBL" id="LR942362">
    <property type="protein sequence ID" value="CAD7255650.1"/>
    <property type="molecule type" value="Genomic_DNA"/>
</dbReference>
<feature type="region of interest" description="Disordered" evidence="1">
    <location>
        <begin position="1"/>
        <end position="36"/>
    </location>
</feature>
<sequence length="82" mass="8876">GREEVSKGREEVSKGREEVSKGRGEVSKGRGEVSRGRDGVVVVSVVYFLKKPGSAESDSLLIDEDRWILPMTSGLLRGSVLS</sequence>
<evidence type="ECO:0000256" key="1">
    <source>
        <dbReference type="SAM" id="MobiDB-lite"/>
    </source>
</evidence>
<organism evidence="2">
    <name type="scientific">Darwinula stevensoni</name>
    <dbReference type="NCBI Taxonomy" id="69355"/>
    <lineage>
        <taxon>Eukaryota</taxon>
        <taxon>Metazoa</taxon>
        <taxon>Ecdysozoa</taxon>
        <taxon>Arthropoda</taxon>
        <taxon>Crustacea</taxon>
        <taxon>Oligostraca</taxon>
        <taxon>Ostracoda</taxon>
        <taxon>Podocopa</taxon>
        <taxon>Podocopida</taxon>
        <taxon>Darwinulocopina</taxon>
        <taxon>Darwinuloidea</taxon>
        <taxon>Darwinulidae</taxon>
        <taxon>Darwinula</taxon>
    </lineage>
</organism>
<dbReference type="Proteomes" id="UP000677054">
    <property type="component" value="Unassembled WGS sequence"/>
</dbReference>
<dbReference type="EMBL" id="CAJPEV010042844">
    <property type="protein sequence ID" value="CAG0910103.1"/>
    <property type="molecule type" value="Genomic_DNA"/>
</dbReference>
<protein>
    <submittedName>
        <fullName evidence="2">Uncharacterized protein</fullName>
    </submittedName>
</protein>
<keyword evidence="3" id="KW-1185">Reference proteome</keyword>
<evidence type="ECO:0000313" key="3">
    <source>
        <dbReference type="Proteomes" id="UP000677054"/>
    </source>
</evidence>
<proteinExistence type="predicted"/>
<evidence type="ECO:0000313" key="2">
    <source>
        <dbReference type="EMBL" id="CAD7255650.1"/>
    </source>
</evidence>
<reference evidence="2" key="1">
    <citation type="submission" date="2020-11" db="EMBL/GenBank/DDBJ databases">
        <authorList>
            <person name="Tran Van P."/>
        </authorList>
    </citation>
    <scope>NUCLEOTIDE SEQUENCE</scope>
</reference>
<accession>A0A7R9AK53</accession>
<name>A0A7R9AK53_9CRUS</name>